<dbReference type="EMBL" id="JAVXUP010001609">
    <property type="protein sequence ID" value="KAK3009798.1"/>
    <property type="molecule type" value="Genomic_DNA"/>
</dbReference>
<dbReference type="PANTHER" id="PTHR36766:SF61">
    <property type="entry name" value="NB-ARC DOMAIN DISEASE RESISTANCE PROTEIN"/>
    <property type="match status" value="1"/>
</dbReference>
<feature type="region of interest" description="Disordered" evidence="3">
    <location>
        <begin position="171"/>
        <end position="192"/>
    </location>
</feature>
<dbReference type="PANTHER" id="PTHR36766">
    <property type="entry name" value="PLANT BROAD-SPECTRUM MILDEW RESISTANCE PROTEIN RPW8"/>
    <property type="match status" value="1"/>
</dbReference>
<organism evidence="5 6">
    <name type="scientific">Escallonia herrerae</name>
    <dbReference type="NCBI Taxonomy" id="1293975"/>
    <lineage>
        <taxon>Eukaryota</taxon>
        <taxon>Viridiplantae</taxon>
        <taxon>Streptophyta</taxon>
        <taxon>Embryophyta</taxon>
        <taxon>Tracheophyta</taxon>
        <taxon>Spermatophyta</taxon>
        <taxon>Magnoliopsida</taxon>
        <taxon>eudicotyledons</taxon>
        <taxon>Gunneridae</taxon>
        <taxon>Pentapetalae</taxon>
        <taxon>asterids</taxon>
        <taxon>campanulids</taxon>
        <taxon>Escalloniales</taxon>
        <taxon>Escalloniaceae</taxon>
        <taxon>Escallonia</taxon>
    </lineage>
</organism>
<accession>A0AA88VLW2</accession>
<proteinExistence type="predicted"/>
<evidence type="ECO:0000256" key="1">
    <source>
        <dbReference type="ARBA" id="ARBA00022614"/>
    </source>
</evidence>
<protein>
    <recommendedName>
        <fullName evidence="4">R13L1/DRL21-like LRR repeat region domain-containing protein</fullName>
    </recommendedName>
</protein>
<evidence type="ECO:0000256" key="3">
    <source>
        <dbReference type="SAM" id="MobiDB-lite"/>
    </source>
</evidence>
<reference evidence="5" key="1">
    <citation type="submission" date="2022-12" db="EMBL/GenBank/DDBJ databases">
        <title>Draft genome assemblies for two species of Escallonia (Escalloniales).</title>
        <authorList>
            <person name="Chanderbali A."/>
            <person name="Dervinis C."/>
            <person name="Anghel I."/>
            <person name="Soltis D."/>
            <person name="Soltis P."/>
            <person name="Zapata F."/>
        </authorList>
    </citation>
    <scope>NUCLEOTIDE SEQUENCE</scope>
    <source>
        <strain evidence="5">UCBG64.0493</strain>
        <tissue evidence="5">Leaf</tissue>
    </source>
</reference>
<evidence type="ECO:0000313" key="5">
    <source>
        <dbReference type="EMBL" id="KAK3009798.1"/>
    </source>
</evidence>
<name>A0AA88VLW2_9ASTE</name>
<keyword evidence="1" id="KW-0433">Leucine-rich repeat</keyword>
<evidence type="ECO:0000259" key="4">
    <source>
        <dbReference type="Pfam" id="PF25019"/>
    </source>
</evidence>
<dbReference type="AlphaFoldDB" id="A0AA88VLW2"/>
<dbReference type="GO" id="GO:0006952">
    <property type="term" value="P:defense response"/>
    <property type="evidence" value="ECO:0007669"/>
    <property type="project" value="UniProtKB-KW"/>
</dbReference>
<feature type="domain" description="R13L1/DRL21-like LRR repeat region" evidence="4">
    <location>
        <begin position="54"/>
        <end position="112"/>
    </location>
</feature>
<keyword evidence="6" id="KW-1185">Reference proteome</keyword>
<evidence type="ECO:0000256" key="2">
    <source>
        <dbReference type="ARBA" id="ARBA00022821"/>
    </source>
</evidence>
<comment type="caution">
    <text evidence="5">The sequence shown here is derived from an EMBL/GenBank/DDBJ whole genome shotgun (WGS) entry which is preliminary data.</text>
</comment>
<gene>
    <name evidence="5" type="ORF">RJ639_015161</name>
</gene>
<dbReference type="Proteomes" id="UP001188597">
    <property type="component" value="Unassembled WGS sequence"/>
</dbReference>
<dbReference type="InterPro" id="IPR032675">
    <property type="entry name" value="LRR_dom_sf"/>
</dbReference>
<feature type="region of interest" description="Disordered" evidence="3">
    <location>
        <begin position="129"/>
        <end position="155"/>
    </location>
</feature>
<keyword evidence="2" id="KW-0611">Plant defense</keyword>
<dbReference type="Gene3D" id="3.80.10.10">
    <property type="entry name" value="Ribonuclease Inhibitor"/>
    <property type="match status" value="1"/>
</dbReference>
<evidence type="ECO:0000313" key="6">
    <source>
        <dbReference type="Proteomes" id="UP001188597"/>
    </source>
</evidence>
<dbReference type="SUPFAM" id="SSF52047">
    <property type="entry name" value="RNI-like"/>
    <property type="match status" value="1"/>
</dbReference>
<sequence>MQLLTALEDLTIFSCGELRLSESDMQGLSNLRRLSLGSLPKLLEIPQGLQQAAGTLKSLYVGHCVGLAALPEWLGDFTSLQRLTLCDCPNLTSLPESMRRLTALKELHIIKCPELSRRCKQGGEDWPNVAHVSGQSDQIDESTSDTGTDLEPQDDPFRGLITCTKITTHHGPHNPSWTGTKVALPNSRDGTG</sequence>
<dbReference type="InterPro" id="IPR056789">
    <property type="entry name" value="LRR_R13L1-DRL21"/>
</dbReference>
<dbReference type="Pfam" id="PF25019">
    <property type="entry name" value="LRR_R13L1-DRL21"/>
    <property type="match status" value="1"/>
</dbReference>